<dbReference type="SUPFAM" id="SSF54001">
    <property type="entry name" value="Cysteine proteinases"/>
    <property type="match status" value="1"/>
</dbReference>
<feature type="transmembrane region" description="Helical" evidence="2">
    <location>
        <begin position="205"/>
        <end position="223"/>
    </location>
</feature>
<dbReference type="InterPro" id="IPR052901">
    <property type="entry name" value="Bact_TGase-like"/>
</dbReference>
<dbReference type="Pfam" id="PF13559">
    <property type="entry name" value="DUF4129"/>
    <property type="match status" value="1"/>
</dbReference>
<dbReference type="InterPro" id="IPR002931">
    <property type="entry name" value="Transglutaminase-like"/>
</dbReference>
<feature type="transmembrane region" description="Helical" evidence="2">
    <location>
        <begin position="42"/>
        <end position="59"/>
    </location>
</feature>
<keyword evidence="2" id="KW-1133">Transmembrane helix</keyword>
<keyword evidence="2" id="KW-0472">Membrane</keyword>
<gene>
    <name evidence="4" type="ORF">MUN89_19925</name>
</gene>
<evidence type="ECO:0000259" key="3">
    <source>
        <dbReference type="SMART" id="SM00460"/>
    </source>
</evidence>
<proteinExistence type="predicted"/>
<evidence type="ECO:0000256" key="1">
    <source>
        <dbReference type="SAM" id="MobiDB-lite"/>
    </source>
</evidence>
<dbReference type="Proteomes" id="UP000831787">
    <property type="component" value="Chromosome"/>
</dbReference>
<feature type="transmembrane region" description="Helical" evidence="2">
    <location>
        <begin position="619"/>
        <end position="637"/>
    </location>
</feature>
<dbReference type="Pfam" id="PF11992">
    <property type="entry name" value="TgpA_N"/>
    <property type="match status" value="1"/>
</dbReference>
<evidence type="ECO:0000256" key="2">
    <source>
        <dbReference type="SAM" id="Phobius"/>
    </source>
</evidence>
<keyword evidence="5" id="KW-1185">Reference proteome</keyword>
<sequence length="737" mass="84664">MFNRTEDRPSLIYQLAIYLCGFLLFCEWLRPLDTITNTEDTTVFFIYAAFCFFISFLQLNWWLSGLLKLIGLAFILDGLYIAERIFSRNWFGVLYDQVIYNIQVIQAQQWWAMTPLFRSLLFLILLWLMSYLLYYWFVVAKRMFFFVLFTIIYVTVIDTFTVYDGHWAIIRTFIIAMIALGLSSFSSEMDREFIHVSRLKKAHLWVLPLLSVVLFSTIIGYASPKLAPQWPDPVPFIKSAAGGDGAGGKGTIQKVGYGENDSNLGGSFIQDDTPVFHAMADQKRYWRIESKDVYTGKGWEDSLAEDTKMMPPGNITYRTFTEEVKTEEHTAYLYFSDQAKFNKLVYPYGVKAVAGSPEEIDLRLHENTGEIDTLLSGGNGDVTQLNSYSAEYEAPSFEYDQLRESSTDDPQQIKNRYLQLPKSLPKRVEKLGREIVASEDNRYDKAKAVESYFSANGFEYSTKNVAVPEKNEDYVDQFLFESQIGYCDNFSTSMVILLRSQGIPARWVKGFTGGEPTGDTEQIRGKNYNVYQVTSGNAHSWVEVYFPDAGWVPFEPTKGFTNNADFYTQVDTPEPDNSDPQSDSSQKPEQNAGNPAQIEDEQASSGGLSLPTSEGGGHVWIWITLVFLAAASALLYVTRYRWIAAYLIRKYRRNEEKETYEKAYQFLLKLLDHKGIKRNSGQTLRDYAREVDRRLQSSEMRQLTNSYEKVLYRNEQGGEQWKKVTELWENLIKKALS</sequence>
<feature type="transmembrane region" description="Helical" evidence="2">
    <location>
        <begin position="12"/>
        <end position="30"/>
    </location>
</feature>
<name>A0ABY4EI50_9BACI</name>
<feature type="transmembrane region" description="Helical" evidence="2">
    <location>
        <begin position="168"/>
        <end position="185"/>
    </location>
</feature>
<dbReference type="EMBL" id="CP095073">
    <property type="protein sequence ID" value="UOQ44100.1"/>
    <property type="molecule type" value="Genomic_DNA"/>
</dbReference>
<dbReference type="InterPro" id="IPR038765">
    <property type="entry name" value="Papain-like_cys_pep_sf"/>
</dbReference>
<dbReference type="InterPro" id="IPR025403">
    <property type="entry name" value="TgpA-like_C"/>
</dbReference>
<protein>
    <submittedName>
        <fullName evidence="4">DUF4129 domain-containing transglutaminase family protein</fullName>
    </submittedName>
</protein>
<dbReference type="PANTHER" id="PTHR42736">
    <property type="entry name" value="PROTEIN-GLUTAMINE GAMMA-GLUTAMYLTRANSFERASE"/>
    <property type="match status" value="1"/>
</dbReference>
<feature type="domain" description="Transglutaminase-like" evidence="3">
    <location>
        <begin position="479"/>
        <end position="558"/>
    </location>
</feature>
<feature type="region of interest" description="Disordered" evidence="1">
    <location>
        <begin position="563"/>
        <end position="610"/>
    </location>
</feature>
<dbReference type="RefSeq" id="WP_244709783.1">
    <property type="nucleotide sequence ID" value="NZ_CP095073.1"/>
</dbReference>
<feature type="transmembrane region" description="Helical" evidence="2">
    <location>
        <begin position="116"/>
        <end position="137"/>
    </location>
</feature>
<reference evidence="4 5" key="1">
    <citation type="submission" date="2022-04" db="EMBL/GenBank/DDBJ databases">
        <title>Halobacillus sp. isolated from saltern.</title>
        <authorList>
            <person name="Won M."/>
            <person name="Lee C.-M."/>
            <person name="Woen H.-Y."/>
            <person name="Kwon S.-W."/>
        </authorList>
    </citation>
    <scope>NUCLEOTIDE SEQUENCE [LARGE SCALE GENOMIC DNA]</scope>
    <source>
        <strain evidence="4 5">SSBR10-3</strain>
    </source>
</reference>
<dbReference type="PANTHER" id="PTHR42736:SF1">
    <property type="entry name" value="PROTEIN-GLUTAMINE GAMMA-GLUTAMYLTRANSFERASE"/>
    <property type="match status" value="1"/>
</dbReference>
<evidence type="ECO:0000313" key="4">
    <source>
        <dbReference type="EMBL" id="UOQ44100.1"/>
    </source>
</evidence>
<keyword evidence="2" id="KW-0812">Transmembrane</keyword>
<organism evidence="4 5">
    <name type="scientific">Halobacillus salinarum</name>
    <dbReference type="NCBI Taxonomy" id="2932257"/>
    <lineage>
        <taxon>Bacteria</taxon>
        <taxon>Bacillati</taxon>
        <taxon>Bacillota</taxon>
        <taxon>Bacilli</taxon>
        <taxon>Bacillales</taxon>
        <taxon>Bacillaceae</taxon>
        <taxon>Halobacillus</taxon>
    </lineage>
</organism>
<evidence type="ECO:0000313" key="5">
    <source>
        <dbReference type="Proteomes" id="UP000831787"/>
    </source>
</evidence>
<feature type="transmembrane region" description="Helical" evidence="2">
    <location>
        <begin position="144"/>
        <end position="162"/>
    </location>
</feature>
<dbReference type="Pfam" id="PF01841">
    <property type="entry name" value="Transglut_core"/>
    <property type="match status" value="1"/>
</dbReference>
<dbReference type="InterPro" id="IPR021878">
    <property type="entry name" value="TgpA_N"/>
</dbReference>
<dbReference type="SMART" id="SM00460">
    <property type="entry name" value="TGc"/>
    <property type="match status" value="1"/>
</dbReference>
<feature type="compositionally biased region" description="Low complexity" evidence="1">
    <location>
        <begin position="578"/>
        <end position="590"/>
    </location>
</feature>
<dbReference type="Gene3D" id="3.10.620.30">
    <property type="match status" value="1"/>
</dbReference>
<accession>A0ABY4EI50</accession>